<feature type="transmembrane region" description="Helical" evidence="1">
    <location>
        <begin position="37"/>
        <end position="54"/>
    </location>
</feature>
<feature type="transmembrane region" description="Helical" evidence="1">
    <location>
        <begin position="265"/>
        <end position="286"/>
    </location>
</feature>
<feature type="domain" description="EamA" evidence="2">
    <location>
        <begin position="146"/>
        <end position="281"/>
    </location>
</feature>
<evidence type="ECO:0000313" key="3">
    <source>
        <dbReference type="EMBL" id="NMH28175.1"/>
    </source>
</evidence>
<feature type="transmembrane region" description="Helical" evidence="1">
    <location>
        <begin position="238"/>
        <end position="259"/>
    </location>
</feature>
<feature type="transmembrane region" description="Helical" evidence="1">
    <location>
        <begin position="12"/>
        <end position="31"/>
    </location>
</feature>
<dbReference type="AlphaFoldDB" id="A0A972FV42"/>
<keyword evidence="1" id="KW-0472">Membrane</keyword>
<sequence length="295" mass="33351">MQGGSLKSYLNLHLIVFIWGFTGVLGGLISVRGASLVWYRMLLASLFMLIWLMANKVPLKLPWREALKLLFTGVLIGIHWILFFTAIDISNVSVTLAMFSMGAFFAAIFEPIFYGRKMLWYEVFFGLLIIGSLCLILKVEFKYLAGMVCALASVFFGVMFTLVNGKLTQKYRPDVITLYEFIAGFVFVSLWLTFNNSFTVDFFNVPLNDWWLILLLASVCTAYAFTASVNIMRKLTPYTVMLTTNLEPVYGILLAYFIIGEAEHMSPAFYFGAAIIILVVITNGVVKHKFKKEVS</sequence>
<keyword evidence="1" id="KW-1133">Transmembrane helix</keyword>
<dbReference type="GO" id="GO:0016020">
    <property type="term" value="C:membrane"/>
    <property type="evidence" value="ECO:0007669"/>
    <property type="project" value="InterPro"/>
</dbReference>
<comment type="caution">
    <text evidence="3">The sequence shown here is derived from an EMBL/GenBank/DDBJ whole genome shotgun (WGS) entry which is preliminary data.</text>
</comment>
<evidence type="ECO:0000259" key="2">
    <source>
        <dbReference type="Pfam" id="PF00892"/>
    </source>
</evidence>
<evidence type="ECO:0000313" key="4">
    <source>
        <dbReference type="Proteomes" id="UP000712080"/>
    </source>
</evidence>
<dbReference type="InterPro" id="IPR000620">
    <property type="entry name" value="EamA_dom"/>
</dbReference>
<dbReference type="PANTHER" id="PTHR22911:SF79">
    <property type="entry name" value="MOBA-LIKE NTP TRANSFERASE DOMAIN-CONTAINING PROTEIN"/>
    <property type="match status" value="1"/>
</dbReference>
<gene>
    <name evidence="3" type="ORF">G6047_09040</name>
</gene>
<proteinExistence type="predicted"/>
<feature type="transmembrane region" description="Helical" evidence="1">
    <location>
        <begin position="210"/>
        <end position="231"/>
    </location>
</feature>
<dbReference type="EMBL" id="JAAMPU010000104">
    <property type="protein sequence ID" value="NMH28175.1"/>
    <property type="molecule type" value="Genomic_DNA"/>
</dbReference>
<accession>A0A972FV42</accession>
<feature type="domain" description="EamA" evidence="2">
    <location>
        <begin position="9"/>
        <end position="137"/>
    </location>
</feature>
<dbReference type="PANTHER" id="PTHR22911">
    <property type="entry name" value="ACYL-MALONYL CONDENSING ENZYME-RELATED"/>
    <property type="match status" value="1"/>
</dbReference>
<dbReference type="Proteomes" id="UP000712080">
    <property type="component" value="Unassembled WGS sequence"/>
</dbReference>
<reference evidence="3" key="1">
    <citation type="submission" date="2020-02" db="EMBL/GenBank/DDBJ databases">
        <title>Flavobacterium sp. genome.</title>
        <authorList>
            <person name="Jung H.S."/>
            <person name="Baek J.H."/>
            <person name="Jeon C.O."/>
        </authorList>
    </citation>
    <scope>NUCLEOTIDE SEQUENCE</scope>
    <source>
        <strain evidence="3">SE-s28</strain>
    </source>
</reference>
<keyword evidence="4" id="KW-1185">Reference proteome</keyword>
<dbReference type="InterPro" id="IPR037185">
    <property type="entry name" value="EmrE-like"/>
</dbReference>
<name>A0A972FV42_9FLAO</name>
<protein>
    <submittedName>
        <fullName evidence="3">DMT family transporter</fullName>
    </submittedName>
</protein>
<dbReference type="SUPFAM" id="SSF103481">
    <property type="entry name" value="Multidrug resistance efflux transporter EmrE"/>
    <property type="match status" value="2"/>
</dbReference>
<dbReference type="Pfam" id="PF00892">
    <property type="entry name" value="EamA"/>
    <property type="match status" value="2"/>
</dbReference>
<feature type="transmembrane region" description="Helical" evidence="1">
    <location>
        <begin position="175"/>
        <end position="194"/>
    </location>
</feature>
<organism evidence="3 4">
    <name type="scientific">Flavobacterium silvaticum</name>
    <dbReference type="NCBI Taxonomy" id="1852020"/>
    <lineage>
        <taxon>Bacteria</taxon>
        <taxon>Pseudomonadati</taxon>
        <taxon>Bacteroidota</taxon>
        <taxon>Flavobacteriia</taxon>
        <taxon>Flavobacteriales</taxon>
        <taxon>Flavobacteriaceae</taxon>
        <taxon>Flavobacterium</taxon>
    </lineage>
</organism>
<keyword evidence="1" id="KW-0812">Transmembrane</keyword>
<evidence type="ECO:0000256" key="1">
    <source>
        <dbReference type="SAM" id="Phobius"/>
    </source>
</evidence>
<feature type="transmembrane region" description="Helical" evidence="1">
    <location>
        <begin position="66"/>
        <end position="87"/>
    </location>
</feature>
<feature type="transmembrane region" description="Helical" evidence="1">
    <location>
        <begin position="119"/>
        <end position="138"/>
    </location>
</feature>
<feature type="transmembrane region" description="Helical" evidence="1">
    <location>
        <begin position="93"/>
        <end position="112"/>
    </location>
</feature>
<feature type="transmembrane region" description="Helical" evidence="1">
    <location>
        <begin position="144"/>
        <end position="163"/>
    </location>
</feature>
<dbReference type="RefSeq" id="WP_169527279.1">
    <property type="nucleotide sequence ID" value="NZ_JAAMPU010000104.1"/>
</dbReference>